<dbReference type="PANTHER" id="PTHR28008:SF1">
    <property type="entry name" value="DOMAIN PROTEIN, PUTATIVE (AFU_ORTHOLOGUE AFUA_3G10980)-RELATED"/>
    <property type="match status" value="1"/>
</dbReference>
<organism evidence="4 5">
    <name type="scientific">Cellulomonas chengniuliangii</name>
    <dbReference type="NCBI Taxonomy" id="2968084"/>
    <lineage>
        <taxon>Bacteria</taxon>
        <taxon>Bacillati</taxon>
        <taxon>Actinomycetota</taxon>
        <taxon>Actinomycetes</taxon>
        <taxon>Micrococcales</taxon>
        <taxon>Cellulomonadaceae</taxon>
        <taxon>Cellulomonas</taxon>
    </lineage>
</organism>
<keyword evidence="2" id="KW-1133">Transmembrane helix</keyword>
<dbReference type="PANTHER" id="PTHR28008">
    <property type="entry name" value="DOMAIN PROTEIN, PUTATIVE (AFU_ORTHOLOGUE AFUA_3G10980)-RELATED"/>
    <property type="match status" value="1"/>
</dbReference>
<dbReference type="Proteomes" id="UP001316189">
    <property type="component" value="Chromosome"/>
</dbReference>
<feature type="domain" description="VanZ-like" evidence="3">
    <location>
        <begin position="17"/>
        <end position="132"/>
    </location>
</feature>
<evidence type="ECO:0000256" key="1">
    <source>
        <dbReference type="SAM" id="MobiDB-lite"/>
    </source>
</evidence>
<evidence type="ECO:0000313" key="5">
    <source>
        <dbReference type="Proteomes" id="UP001316189"/>
    </source>
</evidence>
<keyword evidence="2" id="KW-0472">Membrane</keyword>
<dbReference type="InterPro" id="IPR006976">
    <property type="entry name" value="VanZ-like"/>
</dbReference>
<feature type="transmembrane region" description="Helical" evidence="2">
    <location>
        <begin position="60"/>
        <end position="78"/>
    </location>
</feature>
<feature type="region of interest" description="Disordered" evidence="1">
    <location>
        <begin position="143"/>
        <end position="167"/>
    </location>
</feature>
<evidence type="ECO:0000313" key="4">
    <source>
        <dbReference type="EMBL" id="UUI75971.1"/>
    </source>
</evidence>
<keyword evidence="5" id="KW-1185">Reference proteome</keyword>
<feature type="transmembrane region" description="Helical" evidence="2">
    <location>
        <begin position="118"/>
        <end position="138"/>
    </location>
</feature>
<dbReference type="Pfam" id="PF04892">
    <property type="entry name" value="VanZ"/>
    <property type="match status" value="1"/>
</dbReference>
<proteinExistence type="predicted"/>
<keyword evidence="2" id="KW-0812">Transmembrane</keyword>
<accession>A0ABY5L2Q5</accession>
<protein>
    <submittedName>
        <fullName evidence="4">VanZ family protein</fullName>
    </submittedName>
</protein>
<sequence>MSGPRRQALLIAALAGYLALVARMTLRPEPAEPETFDVVREVIAWLADRGAPVTYDGVEAVSNVLMFVPFGVLVGLLLDGTRQRAAIVVGAACATSTAIELAQRAFLPSRVPTVQDVVLNTAGAAVGLGLLLAAQLWLARRRREPGPSPEGAGPAHEQGEVRRRARP</sequence>
<reference evidence="4 5" key="1">
    <citation type="submission" date="2022-07" db="EMBL/GenBank/DDBJ databases">
        <title>Novel species in genus cellulomonas.</title>
        <authorList>
            <person name="Ye L."/>
        </authorList>
    </citation>
    <scope>NUCLEOTIDE SEQUENCE [LARGE SCALE GENOMIC DNA]</scope>
    <source>
        <strain evidence="5">zg-Y338</strain>
    </source>
</reference>
<dbReference type="EMBL" id="CP101988">
    <property type="protein sequence ID" value="UUI75971.1"/>
    <property type="molecule type" value="Genomic_DNA"/>
</dbReference>
<gene>
    <name evidence="4" type="ORF">NP064_03435</name>
</gene>
<name>A0ABY5L2Q5_9CELL</name>
<dbReference type="RefSeq" id="WP_227567909.1">
    <property type="nucleotide sequence ID" value="NZ_CP101988.1"/>
</dbReference>
<evidence type="ECO:0000256" key="2">
    <source>
        <dbReference type="SAM" id="Phobius"/>
    </source>
</evidence>
<feature type="compositionally biased region" description="Basic and acidic residues" evidence="1">
    <location>
        <begin position="157"/>
        <end position="167"/>
    </location>
</feature>
<feature type="transmembrane region" description="Helical" evidence="2">
    <location>
        <begin position="85"/>
        <end position="106"/>
    </location>
</feature>
<evidence type="ECO:0000259" key="3">
    <source>
        <dbReference type="Pfam" id="PF04892"/>
    </source>
</evidence>